<keyword evidence="3" id="KW-1185">Reference proteome</keyword>
<gene>
    <name evidence="2" type="ORF">GCM10017655_26890</name>
</gene>
<dbReference type="Pfam" id="PF13569">
    <property type="entry name" value="DUF4132"/>
    <property type="match status" value="1"/>
</dbReference>
<dbReference type="Proteomes" id="UP001143328">
    <property type="component" value="Unassembled WGS sequence"/>
</dbReference>
<evidence type="ECO:0000313" key="2">
    <source>
        <dbReference type="EMBL" id="GLK89627.1"/>
    </source>
</evidence>
<reference evidence="2" key="1">
    <citation type="journal article" date="2014" name="Int. J. Syst. Evol. Microbiol.">
        <title>Complete genome sequence of Corynebacterium casei LMG S-19264T (=DSM 44701T), isolated from a smear-ripened cheese.</title>
        <authorList>
            <consortium name="US DOE Joint Genome Institute (JGI-PGF)"/>
            <person name="Walter F."/>
            <person name="Albersmeier A."/>
            <person name="Kalinowski J."/>
            <person name="Ruckert C."/>
        </authorList>
    </citation>
    <scope>NUCLEOTIDE SEQUENCE</scope>
    <source>
        <strain evidence="2">VKM B-2935</strain>
    </source>
</reference>
<organism evidence="2 3">
    <name type="scientific">Pseudomonas turukhanskensis</name>
    <dbReference type="NCBI Taxonomy" id="1806536"/>
    <lineage>
        <taxon>Bacteria</taxon>
        <taxon>Pseudomonadati</taxon>
        <taxon>Pseudomonadota</taxon>
        <taxon>Gammaproteobacteria</taxon>
        <taxon>Pseudomonadales</taxon>
        <taxon>Pseudomonadaceae</taxon>
        <taxon>Pseudomonas</taxon>
    </lineage>
</organism>
<dbReference type="RefSeq" id="WP_271195823.1">
    <property type="nucleotide sequence ID" value="NZ_BSFN01000007.1"/>
</dbReference>
<comment type="caution">
    <text evidence="2">The sequence shown here is derived from an EMBL/GenBank/DDBJ whole genome shotgun (WGS) entry which is preliminary data.</text>
</comment>
<feature type="domain" description="DUF4132" evidence="1">
    <location>
        <begin position="947"/>
        <end position="1132"/>
    </location>
</feature>
<reference evidence="2" key="2">
    <citation type="submission" date="2023-01" db="EMBL/GenBank/DDBJ databases">
        <authorList>
            <person name="Sun Q."/>
            <person name="Evtushenko L."/>
        </authorList>
    </citation>
    <scope>NUCLEOTIDE SEQUENCE</scope>
    <source>
        <strain evidence="2">VKM B-2935</strain>
    </source>
</reference>
<dbReference type="AlphaFoldDB" id="A0A9W6K6A5"/>
<proteinExistence type="predicted"/>
<accession>A0A9W6K6A5</accession>
<evidence type="ECO:0000313" key="3">
    <source>
        <dbReference type="Proteomes" id="UP001143328"/>
    </source>
</evidence>
<name>A0A9W6K6A5_9PSED</name>
<sequence>MINAYAALNFNNEQAFFDSLQRLYAEAQIGQGLDFAAVLAYWRREAPLPAAWRQALAERVHLVAGTGADDKQQRSPSSLFGWVCKGLEPQQVLATGERLVVLLTPLVDVADLVYWLMPTFIYADGKTIWFQQDRRWLAAQFQALQAAADAIAQGTGDWLPVHRWYVGAGVQPQALSALLRSADDYYVQSDTFAGFLHVHTLLLVVREQLQRLEVSNQVWSQLLLRFTPTGARLYDWRGLESELSDALSRQFVVPLLRALLACEAFTQLVSEAQDYKAPLNTLFNDMGLSYVLAEEPERIRTLAKQLAGGSVVGLRVSTDFGSRCPAAALELEQVKHARQSHMEVSLSSPQALQWYRQLFATEFEQNPTYKSVLKQLVNHIPDDELETLIKAHFFDDADAEFPAHFRFRKNRDLLVGFLDAKNTEVRECAAYQLWTLAGVQQPSWHHIYPGPGQLTIDPQGWDVVMAACAKYPDLFAQHSVSCEDLLRGGDRPERWQMLWDATAEEASRTTLIANACRALTYPSLHAQVMPYLANWYEQAPELVEQHLGDGGYSNDKVDALAGCPPSMWPLVIHLAVIKLEAEPAARRGTIRRFQRLKAGDALAANPQLYAALDSKKQTLLLPLLNSAGVVACADSLGKVLASSNKAIREPAVKLIASCSADIIQRSGLLPGAVKARLSVLTGIAQSRDPLMAPLIAEYFADAVHDEQSRGMSLDALEKAGYPLADLDPWFGLTLAGLQDQAHQLALELPEGVWSDEFAALLQPLGEPLGRLLLALMLKAHHLPRKARQILALLSPAQRSEFALVCIDRWISENGSNDHLWLLQPMREYGDERAANALAKAVQEWKKYRTQKSALAIGYLCELPGKYGCYLARQQWENGKLGNSIKASASTALTAQAELRGLSLEEFLEVLAPDFGMGPQGLLLDVGPYSYSVRVHSDLSLVVFDGAGKASKNLPKAKPGEDAEKRVLAENQFKALSKNLKPVLKQQGQRLLRAMQLGHTWPGSTWQRLFLEHPLLNLLAQRVVWSVTDANGQALQRIRPDTSGGVQTLADEAYVLPEDCNVQVTHPLELDAAERTAWAAHFADYEVVSPIEQWSTPVQPASSEELQASKILRANGKLLKRGTLSGLLERWGYLQEKDTDGGSEFTSHYWSLDGDSWQVTVGHSPIQLGYFDADQQIEVADLVVYRKVGEALQSQCLGDLPPALLNTVLVQAQTLAEAGV</sequence>
<evidence type="ECO:0000259" key="1">
    <source>
        <dbReference type="Pfam" id="PF13569"/>
    </source>
</evidence>
<protein>
    <recommendedName>
        <fullName evidence="1">DUF4132 domain-containing protein</fullName>
    </recommendedName>
</protein>
<dbReference type="InterPro" id="IPR025406">
    <property type="entry name" value="DUF4132"/>
</dbReference>
<dbReference type="EMBL" id="BSFN01000007">
    <property type="protein sequence ID" value="GLK89627.1"/>
    <property type="molecule type" value="Genomic_DNA"/>
</dbReference>